<dbReference type="SFLD" id="SFLDG01082">
    <property type="entry name" value="B12-binding_domain_containing"/>
    <property type="match status" value="1"/>
</dbReference>
<keyword evidence="8" id="KW-1185">Reference proteome</keyword>
<dbReference type="SMART" id="SM00729">
    <property type="entry name" value="Elp3"/>
    <property type="match status" value="1"/>
</dbReference>
<dbReference type="Gene3D" id="3.20.20.70">
    <property type="entry name" value="Aldolase class I"/>
    <property type="match status" value="1"/>
</dbReference>
<dbReference type="AlphaFoldDB" id="A0A1M6HCE9"/>
<keyword evidence="2" id="KW-0949">S-adenosyl-L-methionine</keyword>
<evidence type="ECO:0000259" key="6">
    <source>
        <dbReference type="PROSITE" id="PS51918"/>
    </source>
</evidence>
<dbReference type="InterPro" id="IPR006638">
    <property type="entry name" value="Elp3/MiaA/NifB-like_rSAM"/>
</dbReference>
<comment type="cofactor">
    <cofactor evidence="1">
        <name>[4Fe-4S] cluster</name>
        <dbReference type="ChEBI" id="CHEBI:49883"/>
    </cofactor>
</comment>
<dbReference type="InterPro" id="IPR007197">
    <property type="entry name" value="rSAM"/>
</dbReference>
<evidence type="ECO:0000313" key="7">
    <source>
        <dbReference type="EMBL" id="SHJ19928.1"/>
    </source>
</evidence>
<dbReference type="PANTHER" id="PTHR43409">
    <property type="entry name" value="ANAEROBIC MAGNESIUM-PROTOPORPHYRIN IX MONOMETHYL ESTER CYCLASE-RELATED"/>
    <property type="match status" value="1"/>
</dbReference>
<dbReference type="SFLD" id="SFLDS00029">
    <property type="entry name" value="Radical_SAM"/>
    <property type="match status" value="2"/>
</dbReference>
<dbReference type="GO" id="GO:0003824">
    <property type="term" value="F:catalytic activity"/>
    <property type="evidence" value="ECO:0007669"/>
    <property type="project" value="InterPro"/>
</dbReference>
<dbReference type="InterPro" id="IPR058240">
    <property type="entry name" value="rSAM_sf"/>
</dbReference>
<dbReference type="InterPro" id="IPR013785">
    <property type="entry name" value="Aldolase_TIM"/>
</dbReference>
<dbReference type="GO" id="GO:0046872">
    <property type="term" value="F:metal ion binding"/>
    <property type="evidence" value="ECO:0007669"/>
    <property type="project" value="UniProtKB-KW"/>
</dbReference>
<evidence type="ECO:0000256" key="1">
    <source>
        <dbReference type="ARBA" id="ARBA00001966"/>
    </source>
</evidence>
<dbReference type="SUPFAM" id="SSF102114">
    <property type="entry name" value="Radical SAM enzymes"/>
    <property type="match status" value="1"/>
</dbReference>
<dbReference type="EMBL" id="FQZT01000005">
    <property type="protein sequence ID" value="SHJ19928.1"/>
    <property type="molecule type" value="Genomic_DNA"/>
</dbReference>
<keyword evidence="4" id="KW-0408">Iron</keyword>
<dbReference type="Proteomes" id="UP000184171">
    <property type="component" value="Unassembled WGS sequence"/>
</dbReference>
<dbReference type="CDD" id="cd01335">
    <property type="entry name" value="Radical_SAM"/>
    <property type="match status" value="1"/>
</dbReference>
<dbReference type="STRING" id="1122189.SAMN02745165_01784"/>
<dbReference type="InterPro" id="IPR051198">
    <property type="entry name" value="BchE-like"/>
</dbReference>
<feature type="domain" description="Radical SAM core" evidence="6">
    <location>
        <begin position="266"/>
        <end position="498"/>
    </location>
</feature>
<dbReference type="Pfam" id="PF04055">
    <property type="entry name" value="Radical_SAM"/>
    <property type="match status" value="1"/>
</dbReference>
<name>A0A1M6HCE9_MALRU</name>
<dbReference type="SFLD" id="SFLDG01095">
    <property type="entry name" value="Uncharacterised_Radical_SAM_Su"/>
    <property type="match status" value="1"/>
</dbReference>
<protein>
    <submittedName>
        <fullName evidence="7">Radical SAM superfamily protein</fullName>
    </submittedName>
</protein>
<organism evidence="7 8">
    <name type="scientific">Malonomonas rubra DSM 5091</name>
    <dbReference type="NCBI Taxonomy" id="1122189"/>
    <lineage>
        <taxon>Bacteria</taxon>
        <taxon>Pseudomonadati</taxon>
        <taxon>Thermodesulfobacteriota</taxon>
        <taxon>Desulfuromonadia</taxon>
        <taxon>Desulfuromonadales</taxon>
        <taxon>Geopsychrobacteraceae</taxon>
        <taxon>Malonomonas</taxon>
    </lineage>
</organism>
<evidence type="ECO:0000256" key="3">
    <source>
        <dbReference type="ARBA" id="ARBA00022723"/>
    </source>
</evidence>
<sequence length="539" mass="60803">MYVSHNELVWMLRQFDGQRIAQEKLLRKFSNHSLFSLLPCFDGIESLFEKSDDKSRIAAKTIQALQTRINREINLPENNLEDISYSRLASSLLPIVAETLKKEASSTLETGARVRVKLDSSASYAKPGSEGFIVEKLEDAAKVKFYSITGRYGVEMFTMEIPDEDLEVLGIDELLQRHQDFTGIAQYFFNDSMLRAMKSQIDSSVYTFAARTAIEYLVAEGFLKREGDQLISVPSKNFSVLAPRLDATYRNEELFSSHSLSSPPSERKPHVLRLELTTGCDYNRCTFCTEYAGMKPVTKSFEQFKEHVDRVTESIGSEKSRIERLFIGSGNTLAVETELLLKSLNYAASIFEPQRISLYGRTSSILQKSVDDLKRLKEAGFSLIYWGLESGSDEVLNYVCKDCTRADMIEAARRLAEAEIEVSAMMMPGVGGLKLSDAHVAGSIELLHNIEITYLTLLAINPSESSQYARNMLAEADNRHLTPEEVNAQVYQLLEGLNPSGIQIGMFTEEVDQVSSNTLRFNNQFSESNKELLLRDFWN</sequence>
<keyword evidence="3" id="KW-0479">Metal-binding</keyword>
<dbReference type="PANTHER" id="PTHR43409:SF4">
    <property type="entry name" value="RADICAL SAM SUPERFAMILY PROTEIN"/>
    <property type="match status" value="1"/>
</dbReference>
<evidence type="ECO:0000256" key="2">
    <source>
        <dbReference type="ARBA" id="ARBA00022691"/>
    </source>
</evidence>
<gene>
    <name evidence="7" type="ORF">SAMN02745165_01784</name>
</gene>
<reference evidence="7 8" key="1">
    <citation type="submission" date="2016-11" db="EMBL/GenBank/DDBJ databases">
        <authorList>
            <person name="Jaros S."/>
            <person name="Januszkiewicz K."/>
            <person name="Wedrychowicz H."/>
        </authorList>
    </citation>
    <scope>NUCLEOTIDE SEQUENCE [LARGE SCALE GENOMIC DNA]</scope>
    <source>
        <strain evidence="7 8">DSM 5091</strain>
    </source>
</reference>
<evidence type="ECO:0000313" key="8">
    <source>
        <dbReference type="Proteomes" id="UP000184171"/>
    </source>
</evidence>
<dbReference type="PROSITE" id="PS51918">
    <property type="entry name" value="RADICAL_SAM"/>
    <property type="match status" value="1"/>
</dbReference>
<evidence type="ECO:0000256" key="4">
    <source>
        <dbReference type="ARBA" id="ARBA00023004"/>
    </source>
</evidence>
<accession>A0A1M6HCE9</accession>
<evidence type="ECO:0000256" key="5">
    <source>
        <dbReference type="ARBA" id="ARBA00023014"/>
    </source>
</evidence>
<dbReference type="GO" id="GO:0051536">
    <property type="term" value="F:iron-sulfur cluster binding"/>
    <property type="evidence" value="ECO:0007669"/>
    <property type="project" value="UniProtKB-KW"/>
</dbReference>
<proteinExistence type="predicted"/>
<keyword evidence="5" id="KW-0411">Iron-sulfur</keyword>